<proteinExistence type="predicted"/>
<gene>
    <name evidence="1" type="ORF">C0601_11605</name>
</gene>
<protein>
    <submittedName>
        <fullName evidence="1">Uncharacterized protein</fullName>
    </submittedName>
</protein>
<sequence>MPLGKYYPLFLEELFIVHLYGTNEEVDTFYRLMDPKHRNKPENIVELATLIEDIKRRNLTNMNWYCCSRCENFKICRINWHRGEKNLERNCCTYCQDFEKCYEIYKKMQTEKEEKKENN</sequence>
<accession>A0A2N5ZBG9</accession>
<dbReference type="Proteomes" id="UP000234857">
    <property type="component" value="Unassembled WGS sequence"/>
</dbReference>
<evidence type="ECO:0000313" key="1">
    <source>
        <dbReference type="EMBL" id="PLX16000.1"/>
    </source>
</evidence>
<dbReference type="AlphaFoldDB" id="A0A2N5ZBG9"/>
<dbReference type="EMBL" id="PKTG01000123">
    <property type="protein sequence ID" value="PLX16000.1"/>
    <property type="molecule type" value="Genomic_DNA"/>
</dbReference>
<comment type="caution">
    <text evidence="1">The sequence shown here is derived from an EMBL/GenBank/DDBJ whole genome shotgun (WGS) entry which is preliminary data.</text>
</comment>
<name>A0A2N5ZBG9_MUIH1</name>
<reference evidence="1 2" key="1">
    <citation type="submission" date="2017-11" db="EMBL/GenBank/DDBJ databases">
        <title>Genome-resolved metagenomics identifies genetic mobility, metabolic interactions, and unexpected diversity in perchlorate-reducing communities.</title>
        <authorList>
            <person name="Barnum T.P."/>
            <person name="Figueroa I.A."/>
            <person name="Carlstrom C.I."/>
            <person name="Lucas L.N."/>
            <person name="Engelbrektson A.L."/>
            <person name="Coates J.D."/>
        </authorList>
    </citation>
    <scope>NUCLEOTIDE SEQUENCE [LARGE SCALE GENOMIC DNA]</scope>
    <source>
        <strain evidence="1">BM706</strain>
    </source>
</reference>
<organism evidence="1 2">
    <name type="scientific">Muiribacterium halophilum</name>
    <dbReference type="NCBI Taxonomy" id="2053465"/>
    <lineage>
        <taxon>Bacteria</taxon>
        <taxon>Candidatus Muiribacteriota</taxon>
        <taxon>Candidatus Muiribacteriia</taxon>
        <taxon>Candidatus Muiribacteriales</taxon>
        <taxon>Candidatus Muiribacteriaceae</taxon>
        <taxon>Candidatus Muiribacterium</taxon>
    </lineage>
</organism>
<evidence type="ECO:0000313" key="2">
    <source>
        <dbReference type="Proteomes" id="UP000234857"/>
    </source>
</evidence>